<name>A0A9D4EEM6_DREPO</name>
<comment type="caution">
    <text evidence="1">The sequence shown here is derived from an EMBL/GenBank/DDBJ whole genome shotgun (WGS) entry which is preliminary data.</text>
</comment>
<organism evidence="1 2">
    <name type="scientific">Dreissena polymorpha</name>
    <name type="common">Zebra mussel</name>
    <name type="synonym">Mytilus polymorpha</name>
    <dbReference type="NCBI Taxonomy" id="45954"/>
    <lineage>
        <taxon>Eukaryota</taxon>
        <taxon>Metazoa</taxon>
        <taxon>Spiralia</taxon>
        <taxon>Lophotrochozoa</taxon>
        <taxon>Mollusca</taxon>
        <taxon>Bivalvia</taxon>
        <taxon>Autobranchia</taxon>
        <taxon>Heteroconchia</taxon>
        <taxon>Euheterodonta</taxon>
        <taxon>Imparidentia</taxon>
        <taxon>Neoheterodontei</taxon>
        <taxon>Myida</taxon>
        <taxon>Dreissenoidea</taxon>
        <taxon>Dreissenidae</taxon>
        <taxon>Dreissena</taxon>
    </lineage>
</organism>
<gene>
    <name evidence="1" type="ORF">DPMN_179776</name>
</gene>
<dbReference type="EMBL" id="JAIWYP010000009">
    <property type="protein sequence ID" value="KAH3778321.1"/>
    <property type="molecule type" value="Genomic_DNA"/>
</dbReference>
<dbReference type="AlphaFoldDB" id="A0A9D4EEM6"/>
<protein>
    <submittedName>
        <fullName evidence="1">Uncharacterized protein</fullName>
    </submittedName>
</protein>
<reference evidence="1" key="1">
    <citation type="journal article" date="2019" name="bioRxiv">
        <title>The Genome of the Zebra Mussel, Dreissena polymorpha: A Resource for Invasive Species Research.</title>
        <authorList>
            <person name="McCartney M.A."/>
            <person name="Auch B."/>
            <person name="Kono T."/>
            <person name="Mallez S."/>
            <person name="Zhang Y."/>
            <person name="Obille A."/>
            <person name="Becker A."/>
            <person name="Abrahante J.E."/>
            <person name="Garbe J."/>
            <person name="Badalamenti J.P."/>
            <person name="Herman A."/>
            <person name="Mangelson H."/>
            <person name="Liachko I."/>
            <person name="Sullivan S."/>
            <person name="Sone E.D."/>
            <person name="Koren S."/>
            <person name="Silverstein K.A.T."/>
            <person name="Beckman K.B."/>
            <person name="Gohl D.M."/>
        </authorList>
    </citation>
    <scope>NUCLEOTIDE SEQUENCE</scope>
    <source>
        <strain evidence="1">Duluth1</strain>
        <tissue evidence="1">Whole animal</tissue>
    </source>
</reference>
<evidence type="ECO:0000313" key="2">
    <source>
        <dbReference type="Proteomes" id="UP000828390"/>
    </source>
</evidence>
<reference evidence="1" key="2">
    <citation type="submission" date="2020-11" db="EMBL/GenBank/DDBJ databases">
        <authorList>
            <person name="McCartney M.A."/>
            <person name="Auch B."/>
            <person name="Kono T."/>
            <person name="Mallez S."/>
            <person name="Becker A."/>
            <person name="Gohl D.M."/>
            <person name="Silverstein K.A.T."/>
            <person name="Koren S."/>
            <person name="Bechman K.B."/>
            <person name="Herman A."/>
            <person name="Abrahante J.E."/>
            <person name="Garbe J."/>
        </authorList>
    </citation>
    <scope>NUCLEOTIDE SEQUENCE</scope>
    <source>
        <strain evidence="1">Duluth1</strain>
        <tissue evidence="1">Whole animal</tissue>
    </source>
</reference>
<dbReference type="Proteomes" id="UP000828390">
    <property type="component" value="Unassembled WGS sequence"/>
</dbReference>
<accession>A0A9D4EEM6</accession>
<proteinExistence type="predicted"/>
<sequence>MLFSPPLFEIPRDSPTCSFHLPCAKKIGELEYAPFNFPLRESSEFSKMLFTSPRRENSWLSNILLSTPLSALARSSPLC</sequence>
<keyword evidence="2" id="KW-1185">Reference proteome</keyword>
<evidence type="ECO:0000313" key="1">
    <source>
        <dbReference type="EMBL" id="KAH3778321.1"/>
    </source>
</evidence>